<evidence type="ECO:0000256" key="1">
    <source>
        <dbReference type="SAM" id="MobiDB-lite"/>
    </source>
</evidence>
<dbReference type="SUPFAM" id="SSF50249">
    <property type="entry name" value="Nucleic acid-binding proteins"/>
    <property type="match status" value="1"/>
</dbReference>
<dbReference type="InterPro" id="IPR012340">
    <property type="entry name" value="NA-bd_OB-fold"/>
</dbReference>
<evidence type="ECO:0000313" key="3">
    <source>
        <dbReference type="EMBL" id="QHS97077.1"/>
    </source>
</evidence>
<dbReference type="InterPro" id="IPR001253">
    <property type="entry name" value="TIF_eIF-1A"/>
</dbReference>
<feature type="domain" description="S1-like" evidence="2">
    <location>
        <begin position="24"/>
        <end position="106"/>
    </location>
</feature>
<accession>A0A6C0BXM8</accession>
<dbReference type="PROSITE" id="PS50832">
    <property type="entry name" value="S1_IF1_TYPE"/>
    <property type="match status" value="1"/>
</dbReference>
<dbReference type="SMART" id="SM00652">
    <property type="entry name" value="eIF1a"/>
    <property type="match status" value="1"/>
</dbReference>
<feature type="region of interest" description="Disordered" evidence="1">
    <location>
        <begin position="166"/>
        <end position="191"/>
    </location>
</feature>
<name>A0A6C0BXM8_9ZZZZ</name>
<dbReference type="EMBL" id="MN739285">
    <property type="protein sequence ID" value="QHS97077.1"/>
    <property type="molecule type" value="Genomic_DNA"/>
</dbReference>
<dbReference type="Gene3D" id="2.40.50.140">
    <property type="entry name" value="Nucleic acid-binding proteins"/>
    <property type="match status" value="1"/>
</dbReference>
<protein>
    <recommendedName>
        <fullName evidence="2">S1-like domain-containing protein</fullName>
    </recommendedName>
</protein>
<proteinExistence type="predicted"/>
<dbReference type="InterPro" id="IPR006196">
    <property type="entry name" value="RNA-binding_domain_S1_IF1"/>
</dbReference>
<reference evidence="3" key="1">
    <citation type="journal article" date="2020" name="Nature">
        <title>Giant virus diversity and host interactions through global metagenomics.</title>
        <authorList>
            <person name="Schulz F."/>
            <person name="Roux S."/>
            <person name="Paez-Espino D."/>
            <person name="Jungbluth S."/>
            <person name="Walsh D.A."/>
            <person name="Denef V.J."/>
            <person name="McMahon K.D."/>
            <person name="Konstantinidis K.T."/>
            <person name="Eloe-Fadrosh E.A."/>
            <person name="Kyrpides N.C."/>
            <person name="Woyke T."/>
        </authorList>
    </citation>
    <scope>NUCLEOTIDE SEQUENCE</scope>
    <source>
        <strain evidence="3">GVMAG-M-3300020166-5</strain>
    </source>
</reference>
<feature type="region of interest" description="Disordered" evidence="1">
    <location>
        <begin position="1"/>
        <end position="23"/>
    </location>
</feature>
<dbReference type="GO" id="GO:0003723">
    <property type="term" value="F:RNA binding"/>
    <property type="evidence" value="ECO:0007669"/>
    <property type="project" value="InterPro"/>
</dbReference>
<feature type="compositionally biased region" description="Acidic residues" evidence="1">
    <location>
        <begin position="180"/>
        <end position="191"/>
    </location>
</feature>
<sequence>MVKNSKGGCKSKRMARKHVNSCPQRSVRKITEDGEMYAIVVKHFGGQCEVVTTDGVTRMCILRGKFKGRSRRDNNMAQGSWVMIGIREWEVRGDGKTKCDLLCVYSDIERDELKQNSDVKFTELEKVNTEMTGVIVDNNVAFKDDKTSDYENIMLDADNLEADEVAEDDFGEGTPKTADAPDEYVFDVDDI</sequence>
<evidence type="ECO:0000259" key="2">
    <source>
        <dbReference type="PROSITE" id="PS50832"/>
    </source>
</evidence>
<feature type="compositionally biased region" description="Basic residues" evidence="1">
    <location>
        <begin position="9"/>
        <end position="19"/>
    </location>
</feature>
<dbReference type="PANTHER" id="PTHR21668">
    <property type="entry name" value="EIF-1A"/>
    <property type="match status" value="1"/>
</dbReference>
<dbReference type="AlphaFoldDB" id="A0A6C0BXM8"/>
<organism evidence="3">
    <name type="scientific">viral metagenome</name>
    <dbReference type="NCBI Taxonomy" id="1070528"/>
    <lineage>
        <taxon>unclassified sequences</taxon>
        <taxon>metagenomes</taxon>
        <taxon>organismal metagenomes</taxon>
    </lineage>
</organism>
<dbReference type="GO" id="GO:0003743">
    <property type="term" value="F:translation initiation factor activity"/>
    <property type="evidence" value="ECO:0007669"/>
    <property type="project" value="InterPro"/>
</dbReference>